<sequence>MEISASAAAATSCRPPRPLLLRPIASSSPHPATTSSSATVRRRPATYSATATVRRRARTRPRTGRSKLPADAGGDYFSGDDGGPGFGASGGGSGGRGGGGGGRWSWNSGFGSGSGGPGDWEPDVPAPRRSAAEAALGVVYELMCLIALSNCTQFAVRRLAGLLAARVAALRFITAVC</sequence>
<organism evidence="2">
    <name type="scientific">Panicum hallii</name>
    <dbReference type="NCBI Taxonomy" id="206008"/>
    <lineage>
        <taxon>Eukaryota</taxon>
        <taxon>Viridiplantae</taxon>
        <taxon>Streptophyta</taxon>
        <taxon>Embryophyta</taxon>
        <taxon>Tracheophyta</taxon>
        <taxon>Spermatophyta</taxon>
        <taxon>Magnoliopsida</taxon>
        <taxon>Liliopsida</taxon>
        <taxon>Poales</taxon>
        <taxon>Poaceae</taxon>
        <taxon>PACMAD clade</taxon>
        <taxon>Panicoideae</taxon>
        <taxon>Panicodae</taxon>
        <taxon>Paniceae</taxon>
        <taxon>Panicinae</taxon>
        <taxon>Panicum</taxon>
        <taxon>Panicum sect. Panicum</taxon>
    </lineage>
</organism>
<evidence type="ECO:0000256" key="1">
    <source>
        <dbReference type="SAM" id="MobiDB-lite"/>
    </source>
</evidence>
<reference evidence="2" key="1">
    <citation type="submission" date="2018-04" db="EMBL/GenBank/DDBJ databases">
        <title>WGS assembly of Panicum hallii.</title>
        <authorList>
            <person name="Lovell J."/>
            <person name="Jenkins J."/>
            <person name="Lowry D."/>
            <person name="Mamidi S."/>
            <person name="Sreedasyam A."/>
            <person name="Weng X."/>
            <person name="Barry K."/>
            <person name="Bonette J."/>
            <person name="Campitelli B."/>
            <person name="Daum C."/>
            <person name="Gordon S."/>
            <person name="Gould B."/>
            <person name="Lipzen A."/>
            <person name="Macqueen A."/>
            <person name="Palacio-Mejia J."/>
            <person name="Plott C."/>
            <person name="Shakirov E."/>
            <person name="Shu S."/>
            <person name="Yoshinaga Y."/>
            <person name="Zane M."/>
            <person name="Rokhsar D."/>
            <person name="Grimwood J."/>
            <person name="Schmutz J."/>
            <person name="Juenger T."/>
        </authorList>
    </citation>
    <scope>NUCLEOTIDE SEQUENCE [LARGE SCALE GENOMIC DNA]</scope>
    <source>
        <strain evidence="2">FIL2</strain>
    </source>
</reference>
<protein>
    <submittedName>
        <fullName evidence="2">Uncharacterized protein</fullName>
    </submittedName>
</protein>
<feature type="region of interest" description="Disordered" evidence="1">
    <location>
        <begin position="1"/>
        <end position="126"/>
    </location>
</feature>
<dbReference type="AlphaFoldDB" id="A0A2S3HVG1"/>
<feature type="compositionally biased region" description="Gly residues" evidence="1">
    <location>
        <begin position="80"/>
        <end position="103"/>
    </location>
</feature>
<dbReference type="Gramene" id="PAN30766">
    <property type="protein sequence ID" value="PAN30766"/>
    <property type="gene ID" value="PAHAL_5G348700"/>
</dbReference>
<dbReference type="EMBL" id="CM008050">
    <property type="protein sequence ID" value="PAN30766.1"/>
    <property type="molecule type" value="Genomic_DNA"/>
</dbReference>
<dbReference type="Proteomes" id="UP000243499">
    <property type="component" value="Chromosome 5"/>
</dbReference>
<feature type="compositionally biased region" description="Basic residues" evidence="1">
    <location>
        <begin position="53"/>
        <end position="65"/>
    </location>
</feature>
<evidence type="ECO:0000313" key="2">
    <source>
        <dbReference type="EMBL" id="PAN30766.1"/>
    </source>
</evidence>
<name>A0A2S3HVG1_9POAL</name>
<feature type="compositionally biased region" description="Low complexity" evidence="1">
    <location>
        <begin position="19"/>
        <end position="52"/>
    </location>
</feature>
<proteinExistence type="predicted"/>
<dbReference type="PANTHER" id="PTHR36751:SF1">
    <property type="entry name" value="F3E22.8 PROTEIN"/>
    <property type="match status" value="1"/>
</dbReference>
<gene>
    <name evidence="2" type="ORF">PAHAL_5G348700</name>
</gene>
<accession>A0A2S3HVG1</accession>
<dbReference type="PANTHER" id="PTHR36751">
    <property type="entry name" value="F3E22.8 PROTEIN"/>
    <property type="match status" value="1"/>
</dbReference>